<protein>
    <submittedName>
        <fullName evidence="6">SSU ribosomal protein S9P</fullName>
    </submittedName>
</protein>
<dbReference type="Proteomes" id="UP001215598">
    <property type="component" value="Unassembled WGS sequence"/>
</dbReference>
<feature type="region of interest" description="Disordered" evidence="5">
    <location>
        <begin position="1"/>
        <end position="104"/>
    </location>
</feature>
<dbReference type="InterPro" id="IPR014721">
    <property type="entry name" value="Ribsml_uS5_D2-typ_fold_subgr"/>
</dbReference>
<evidence type="ECO:0000256" key="2">
    <source>
        <dbReference type="ARBA" id="ARBA00022980"/>
    </source>
</evidence>
<name>A0AAD7N5E8_9AGAR</name>
<dbReference type="InterPro" id="IPR020574">
    <property type="entry name" value="Ribosomal_uS9_CS"/>
</dbReference>
<keyword evidence="2 4" id="KW-0689">Ribosomal protein</keyword>
<dbReference type="InterPro" id="IPR000754">
    <property type="entry name" value="Ribosomal_uS9"/>
</dbReference>
<feature type="compositionally biased region" description="Basic and acidic residues" evidence="5">
    <location>
        <begin position="48"/>
        <end position="60"/>
    </location>
</feature>
<feature type="compositionally biased region" description="Acidic residues" evidence="5">
    <location>
        <begin position="61"/>
        <end position="79"/>
    </location>
</feature>
<dbReference type="Gene3D" id="3.30.230.10">
    <property type="match status" value="1"/>
</dbReference>
<evidence type="ECO:0000313" key="7">
    <source>
        <dbReference type="Proteomes" id="UP001215598"/>
    </source>
</evidence>
<gene>
    <name evidence="6" type="ORF">B0H16DRAFT_1555493</name>
</gene>
<comment type="caution">
    <text evidence="6">The sequence shown here is derived from an EMBL/GenBank/DDBJ whole genome shotgun (WGS) entry which is preliminary data.</text>
</comment>
<dbReference type="Pfam" id="PF00380">
    <property type="entry name" value="Ribosomal_S9"/>
    <property type="match status" value="1"/>
</dbReference>
<dbReference type="PROSITE" id="PS00360">
    <property type="entry name" value="RIBOSOMAL_S9"/>
    <property type="match status" value="1"/>
</dbReference>
<dbReference type="GO" id="GO:0003723">
    <property type="term" value="F:RNA binding"/>
    <property type="evidence" value="ECO:0007669"/>
    <property type="project" value="TreeGrafter"/>
</dbReference>
<keyword evidence="3 4" id="KW-0687">Ribonucleoprotein</keyword>
<keyword evidence="7" id="KW-1185">Reference proteome</keyword>
<evidence type="ECO:0000313" key="6">
    <source>
        <dbReference type="EMBL" id="KAJ7747308.1"/>
    </source>
</evidence>
<dbReference type="GO" id="GO:0005763">
    <property type="term" value="C:mitochondrial small ribosomal subunit"/>
    <property type="evidence" value="ECO:0007669"/>
    <property type="project" value="TreeGrafter"/>
</dbReference>
<evidence type="ECO:0000256" key="4">
    <source>
        <dbReference type="RuleBase" id="RU003815"/>
    </source>
</evidence>
<feature type="compositionally biased region" description="Basic and acidic residues" evidence="5">
    <location>
        <begin position="80"/>
        <end position="93"/>
    </location>
</feature>
<evidence type="ECO:0000256" key="1">
    <source>
        <dbReference type="ARBA" id="ARBA00005251"/>
    </source>
</evidence>
<evidence type="ECO:0000256" key="3">
    <source>
        <dbReference type="ARBA" id="ARBA00023274"/>
    </source>
</evidence>
<accession>A0AAD7N5E8</accession>
<dbReference type="GO" id="GO:0003735">
    <property type="term" value="F:structural constituent of ribosome"/>
    <property type="evidence" value="ECO:0007669"/>
    <property type="project" value="InterPro"/>
</dbReference>
<dbReference type="GO" id="GO:0006412">
    <property type="term" value="P:translation"/>
    <property type="evidence" value="ECO:0007669"/>
    <property type="project" value="InterPro"/>
</dbReference>
<dbReference type="AlphaFoldDB" id="A0AAD7N5E8"/>
<dbReference type="EMBL" id="JARKIB010000077">
    <property type="protein sequence ID" value="KAJ7747308.1"/>
    <property type="molecule type" value="Genomic_DNA"/>
</dbReference>
<dbReference type="SUPFAM" id="SSF54211">
    <property type="entry name" value="Ribosomal protein S5 domain 2-like"/>
    <property type="match status" value="1"/>
</dbReference>
<proteinExistence type="inferred from homology"/>
<dbReference type="PANTHER" id="PTHR21569">
    <property type="entry name" value="RIBOSOMAL PROTEIN S9"/>
    <property type="match status" value="1"/>
</dbReference>
<evidence type="ECO:0000256" key="5">
    <source>
        <dbReference type="SAM" id="MobiDB-lite"/>
    </source>
</evidence>
<comment type="similarity">
    <text evidence="1 4">Belongs to the universal ribosomal protein uS9 family.</text>
</comment>
<organism evidence="6 7">
    <name type="scientific">Mycena metata</name>
    <dbReference type="NCBI Taxonomy" id="1033252"/>
    <lineage>
        <taxon>Eukaryota</taxon>
        <taxon>Fungi</taxon>
        <taxon>Dikarya</taxon>
        <taxon>Basidiomycota</taxon>
        <taxon>Agaricomycotina</taxon>
        <taxon>Agaricomycetes</taxon>
        <taxon>Agaricomycetidae</taxon>
        <taxon>Agaricales</taxon>
        <taxon>Marasmiineae</taxon>
        <taxon>Mycenaceae</taxon>
        <taxon>Mycena</taxon>
    </lineage>
</organism>
<dbReference type="InterPro" id="IPR020568">
    <property type="entry name" value="Ribosomal_Su5_D2-typ_SF"/>
</dbReference>
<dbReference type="PANTHER" id="PTHR21569:SF1">
    <property type="entry name" value="SMALL RIBOSOMAL SUBUNIT PROTEIN US9M"/>
    <property type="match status" value="1"/>
</dbReference>
<sequence>MQGLLRRSLAPLRRHVLYSPRRTLTDRPRFVPPAQLQRWPQEEDFEDPVYHEADPERAAEESESEPEDMEESDSEADPEQEAREERRKDHAPPKEPPSSPSFYSGRAAYYDQLAQIESAVAHTRSALKMLQLLPLPAFARAALPVRPAIWKSAEEMGGDLGVTMTSSRYRNMTRLLGQLNEYLIIASASNCDELASRTQNLLNIFESSTKQANLTRGRRKTLYTDQMGRSYTYGKRKTSTARVWMVPVTIPEQELEVVDLEKVESIDEAAALVASQPDRFHEPQLVPKSAILINNIPIGEYFAVPADRERVVRPLKVAGLLSAYNIFSLVRGGGSTGQSGALSHGIAKGLLVHNPDLGDLLRRTKLIRRDPRMVERKKPGRAKARKGYTWVKR</sequence>
<reference evidence="6" key="1">
    <citation type="submission" date="2023-03" db="EMBL/GenBank/DDBJ databases">
        <title>Massive genome expansion in bonnet fungi (Mycena s.s.) driven by repeated elements and novel gene families across ecological guilds.</title>
        <authorList>
            <consortium name="Lawrence Berkeley National Laboratory"/>
            <person name="Harder C.B."/>
            <person name="Miyauchi S."/>
            <person name="Viragh M."/>
            <person name="Kuo A."/>
            <person name="Thoen E."/>
            <person name="Andreopoulos B."/>
            <person name="Lu D."/>
            <person name="Skrede I."/>
            <person name="Drula E."/>
            <person name="Henrissat B."/>
            <person name="Morin E."/>
            <person name="Kohler A."/>
            <person name="Barry K."/>
            <person name="LaButti K."/>
            <person name="Morin E."/>
            <person name="Salamov A."/>
            <person name="Lipzen A."/>
            <person name="Mereny Z."/>
            <person name="Hegedus B."/>
            <person name="Baldrian P."/>
            <person name="Stursova M."/>
            <person name="Weitz H."/>
            <person name="Taylor A."/>
            <person name="Grigoriev I.V."/>
            <person name="Nagy L.G."/>
            <person name="Martin F."/>
            <person name="Kauserud H."/>
        </authorList>
    </citation>
    <scope>NUCLEOTIDE SEQUENCE</scope>
    <source>
        <strain evidence="6">CBHHK182m</strain>
    </source>
</reference>